<dbReference type="InterPro" id="IPR013761">
    <property type="entry name" value="SAM/pointed_sf"/>
</dbReference>
<dbReference type="InterPro" id="IPR025749">
    <property type="entry name" value="Sphingomyelin_synth-like_dom"/>
</dbReference>
<dbReference type="AlphaFoldDB" id="A0A8S3SDA8"/>
<keyword evidence="6 9" id="KW-1133">Transmembrane helix</keyword>
<dbReference type="PROSITE" id="PS50105">
    <property type="entry name" value="SAM_DOMAIN"/>
    <property type="match status" value="1"/>
</dbReference>
<dbReference type="OrthoDB" id="6091828at2759"/>
<protein>
    <submittedName>
        <fullName evidence="11">SAMD8</fullName>
    </submittedName>
</protein>
<dbReference type="GO" id="GO:0033188">
    <property type="term" value="F:sphingomyelin synthase activity"/>
    <property type="evidence" value="ECO:0007669"/>
    <property type="project" value="TreeGrafter"/>
</dbReference>
<evidence type="ECO:0000256" key="8">
    <source>
        <dbReference type="ARBA" id="ARBA00023136"/>
    </source>
</evidence>
<keyword evidence="4 9" id="KW-0812">Transmembrane</keyword>
<keyword evidence="7" id="KW-0443">Lipid metabolism</keyword>
<feature type="transmembrane region" description="Helical" evidence="9">
    <location>
        <begin position="170"/>
        <end position="192"/>
    </location>
</feature>
<dbReference type="PANTHER" id="PTHR21290">
    <property type="entry name" value="SPHINGOMYELIN SYNTHETASE"/>
    <property type="match status" value="1"/>
</dbReference>
<dbReference type="Gene3D" id="1.10.150.50">
    <property type="entry name" value="Transcription Factor, Ets-1"/>
    <property type="match status" value="1"/>
</dbReference>
<sequence length="428" mass="49727">MSDPLLWNCERVKQFLCENGLQEYQKLLCDENRIDGRVLLTLTEKDLYQLKISALGDIKRLLFAIQDLQSGQNSRLQFPNYHNDCHSSSSSESSYMIDILDSSDDEKHNYRPKRKINQEVWKTGVSIVYTFFVHFVTSFAIIVAQERMPDKKQYRPLPDVMLDSITYVPWAYKVTEGVILAGFITYFIILVFHKYRFILLRRMFVIAASIFLFRSICVIVTSLPMPQENFNCEKLVFKNGWERFSRALEIYSGMGMKVSGLKTCGDYMFSGHTVTITTLILLINEYTPKRWIFLHILVWIVGLSGIIFILAGHGHYTLDVIVAFYITSRLFQYHHILANNKTSMTRDQSRLKKWFPVFYFFESNCDGIVPNEYEWPSTDVFAVASLAMPRWIVSDIGGRTYIGLLKSCLEMYGQQQSEMCFTPSPYPC</sequence>
<evidence type="ECO:0000256" key="4">
    <source>
        <dbReference type="ARBA" id="ARBA00022692"/>
    </source>
</evidence>
<feature type="domain" description="SAM" evidence="10">
    <location>
        <begin position="7"/>
        <end position="71"/>
    </location>
</feature>
<dbReference type="InterPro" id="IPR001660">
    <property type="entry name" value="SAM"/>
</dbReference>
<comment type="caution">
    <text evidence="11">The sequence shown here is derived from an EMBL/GenBank/DDBJ whole genome shotgun (WGS) entry which is preliminary data.</text>
</comment>
<keyword evidence="8 9" id="KW-0472">Membrane</keyword>
<dbReference type="EMBL" id="CAJPWZ010001615">
    <property type="protein sequence ID" value="CAG2218897.1"/>
    <property type="molecule type" value="Genomic_DNA"/>
</dbReference>
<dbReference type="CDD" id="cd01610">
    <property type="entry name" value="PAP2_like"/>
    <property type="match status" value="1"/>
</dbReference>
<gene>
    <name evidence="11" type="ORF">MEDL_32493</name>
</gene>
<dbReference type="GO" id="GO:0005886">
    <property type="term" value="C:plasma membrane"/>
    <property type="evidence" value="ECO:0007669"/>
    <property type="project" value="TreeGrafter"/>
</dbReference>
<keyword evidence="12" id="KW-1185">Reference proteome</keyword>
<evidence type="ECO:0000259" key="10">
    <source>
        <dbReference type="PROSITE" id="PS50105"/>
    </source>
</evidence>
<dbReference type="GO" id="GO:0047493">
    <property type="term" value="F:ceramide cholinephosphotransferase activity"/>
    <property type="evidence" value="ECO:0007669"/>
    <property type="project" value="TreeGrafter"/>
</dbReference>
<feature type="transmembrane region" description="Helical" evidence="9">
    <location>
        <begin position="120"/>
        <end position="144"/>
    </location>
</feature>
<evidence type="ECO:0000256" key="7">
    <source>
        <dbReference type="ARBA" id="ARBA00023098"/>
    </source>
</evidence>
<dbReference type="InterPro" id="IPR045221">
    <property type="entry name" value="Sphingomyelin_synth-like"/>
</dbReference>
<evidence type="ECO:0000256" key="2">
    <source>
        <dbReference type="ARBA" id="ARBA00005441"/>
    </source>
</evidence>
<evidence type="ECO:0000256" key="3">
    <source>
        <dbReference type="ARBA" id="ARBA00022679"/>
    </source>
</evidence>
<feature type="transmembrane region" description="Helical" evidence="9">
    <location>
        <begin position="204"/>
        <end position="225"/>
    </location>
</feature>
<dbReference type="Proteomes" id="UP000683360">
    <property type="component" value="Unassembled WGS sequence"/>
</dbReference>
<evidence type="ECO:0000313" key="11">
    <source>
        <dbReference type="EMBL" id="CAG2218897.1"/>
    </source>
</evidence>
<organism evidence="11 12">
    <name type="scientific">Mytilus edulis</name>
    <name type="common">Blue mussel</name>
    <dbReference type="NCBI Taxonomy" id="6550"/>
    <lineage>
        <taxon>Eukaryota</taxon>
        <taxon>Metazoa</taxon>
        <taxon>Spiralia</taxon>
        <taxon>Lophotrochozoa</taxon>
        <taxon>Mollusca</taxon>
        <taxon>Bivalvia</taxon>
        <taxon>Autobranchia</taxon>
        <taxon>Pteriomorphia</taxon>
        <taxon>Mytilida</taxon>
        <taxon>Mytiloidea</taxon>
        <taxon>Mytilidae</taxon>
        <taxon>Mytilinae</taxon>
        <taxon>Mytilus</taxon>
    </lineage>
</organism>
<dbReference type="SMART" id="SM00454">
    <property type="entry name" value="SAM"/>
    <property type="match status" value="1"/>
</dbReference>
<keyword evidence="5" id="KW-0746">Sphingolipid metabolism</keyword>
<comment type="subcellular location">
    <subcellularLocation>
        <location evidence="1">Membrane</location>
        <topology evidence="1">Multi-pass membrane protein</topology>
    </subcellularLocation>
</comment>
<dbReference type="GO" id="GO:0005789">
    <property type="term" value="C:endoplasmic reticulum membrane"/>
    <property type="evidence" value="ECO:0007669"/>
    <property type="project" value="TreeGrafter"/>
</dbReference>
<feature type="transmembrane region" description="Helical" evidence="9">
    <location>
        <begin position="267"/>
        <end position="284"/>
    </location>
</feature>
<keyword evidence="3" id="KW-0808">Transferase</keyword>
<name>A0A8S3SDA8_MYTED</name>
<dbReference type="Pfam" id="PF14360">
    <property type="entry name" value="PAP2_C"/>
    <property type="match status" value="1"/>
</dbReference>
<evidence type="ECO:0000313" key="12">
    <source>
        <dbReference type="Proteomes" id="UP000683360"/>
    </source>
</evidence>
<dbReference type="GO" id="GO:0046513">
    <property type="term" value="P:ceramide biosynthetic process"/>
    <property type="evidence" value="ECO:0007669"/>
    <property type="project" value="TreeGrafter"/>
</dbReference>
<accession>A0A8S3SDA8</accession>
<evidence type="ECO:0000256" key="6">
    <source>
        <dbReference type="ARBA" id="ARBA00022989"/>
    </source>
</evidence>
<evidence type="ECO:0000256" key="9">
    <source>
        <dbReference type="SAM" id="Phobius"/>
    </source>
</evidence>
<dbReference type="Pfam" id="PF00536">
    <property type="entry name" value="SAM_1"/>
    <property type="match status" value="1"/>
</dbReference>
<evidence type="ECO:0000256" key="5">
    <source>
        <dbReference type="ARBA" id="ARBA00022919"/>
    </source>
</evidence>
<dbReference type="PANTHER" id="PTHR21290:SF25">
    <property type="entry name" value="SPHINGOMYELIN SYNTHASE-RELATED PROTEIN 1"/>
    <property type="match status" value="1"/>
</dbReference>
<feature type="transmembrane region" description="Helical" evidence="9">
    <location>
        <begin position="291"/>
        <end position="310"/>
    </location>
</feature>
<comment type="similarity">
    <text evidence="2">Belongs to the sphingomyelin synthase family.</text>
</comment>
<reference evidence="11" key="1">
    <citation type="submission" date="2021-03" db="EMBL/GenBank/DDBJ databases">
        <authorList>
            <person name="Bekaert M."/>
        </authorList>
    </citation>
    <scope>NUCLEOTIDE SEQUENCE</scope>
</reference>
<evidence type="ECO:0000256" key="1">
    <source>
        <dbReference type="ARBA" id="ARBA00004141"/>
    </source>
</evidence>
<proteinExistence type="inferred from homology"/>
<dbReference type="GO" id="GO:0000139">
    <property type="term" value="C:Golgi membrane"/>
    <property type="evidence" value="ECO:0007669"/>
    <property type="project" value="TreeGrafter"/>
</dbReference>
<dbReference type="SUPFAM" id="SSF47769">
    <property type="entry name" value="SAM/Pointed domain"/>
    <property type="match status" value="1"/>
</dbReference>